<dbReference type="AlphaFoldDB" id="A0AA44U4D3"/>
<dbReference type="Proteomes" id="UP000256621">
    <property type="component" value="Chromosome"/>
</dbReference>
<proteinExistence type="predicted"/>
<organism evidence="2 3">
    <name type="scientific">Cutibacterium acnes</name>
    <name type="common">Propionibacterium acnes</name>
    <dbReference type="NCBI Taxonomy" id="1747"/>
    <lineage>
        <taxon>Bacteria</taxon>
        <taxon>Bacillati</taxon>
        <taxon>Actinomycetota</taxon>
        <taxon>Actinomycetes</taxon>
        <taxon>Propionibacteriales</taxon>
        <taxon>Propionibacteriaceae</taxon>
        <taxon>Cutibacterium</taxon>
    </lineage>
</organism>
<dbReference type="RefSeq" id="WP_073885308.1">
    <property type="nucleotide sequence ID" value="NZ_CABIZT010000001.1"/>
</dbReference>
<evidence type="ECO:0000313" key="4">
    <source>
        <dbReference type="Proteomes" id="UP000256621"/>
    </source>
</evidence>
<gene>
    <name evidence="2" type="ORF">APS60_04610</name>
    <name evidence="1" type="ORF">DXN06_03020</name>
</gene>
<dbReference type="EMBL" id="CP031442">
    <property type="protein sequence ID" value="AXM06243.1"/>
    <property type="molecule type" value="Genomic_DNA"/>
</dbReference>
<dbReference type="EMBL" id="LKVB01000004">
    <property type="protein sequence ID" value="PHJ27253.1"/>
    <property type="molecule type" value="Genomic_DNA"/>
</dbReference>
<protein>
    <submittedName>
        <fullName evidence="1">Twin-arginine translocation signal domain-containing protein</fullName>
    </submittedName>
</protein>
<evidence type="ECO:0000313" key="3">
    <source>
        <dbReference type="Proteomes" id="UP000223982"/>
    </source>
</evidence>
<dbReference type="InterPro" id="IPR006311">
    <property type="entry name" value="TAT_signal"/>
</dbReference>
<dbReference type="NCBIfam" id="TIGR01409">
    <property type="entry name" value="TAT_signal_seq"/>
    <property type="match status" value="1"/>
</dbReference>
<dbReference type="Pfam" id="PF10518">
    <property type="entry name" value="TAT_signal"/>
    <property type="match status" value="1"/>
</dbReference>
<dbReference type="Proteomes" id="UP000223982">
    <property type="component" value="Unassembled WGS sequence"/>
</dbReference>
<accession>A0AA44U4D3</accession>
<dbReference type="InterPro" id="IPR019546">
    <property type="entry name" value="TAT_signal_bac_arc"/>
</dbReference>
<dbReference type="PROSITE" id="PS51318">
    <property type="entry name" value="TAT"/>
    <property type="match status" value="1"/>
</dbReference>
<sequence length="79" mass="8254">MSRRHFLHASAGLAAAALTGCGSNTHSFSPGSNSSAMPGDSGKIVQWYHEYGGKGVQQAANHYANESSNEVEAAKNFAQ</sequence>
<evidence type="ECO:0000313" key="2">
    <source>
        <dbReference type="EMBL" id="PHJ27253.1"/>
    </source>
</evidence>
<reference evidence="1 4" key="2">
    <citation type="submission" date="2018-08" db="EMBL/GenBank/DDBJ databases">
        <title>Genome sequencing of Cutibacterium acnes KCOM 1315.</title>
        <authorList>
            <person name="Kook J.-K."/>
            <person name="Park S.-N."/>
            <person name="Lim Y.K."/>
        </authorList>
    </citation>
    <scope>NUCLEOTIDE SEQUENCE [LARGE SCALE GENOMIC DNA]</scope>
    <source>
        <strain evidence="1 4">KCOM 1315</strain>
    </source>
</reference>
<name>A0AA44U4D3_CUTAC</name>
<reference evidence="2 3" key="1">
    <citation type="submission" date="2017-02" db="EMBL/GenBank/DDBJ databases">
        <title>Prevalence of linear plasmids in Propionibacterium acnes isolates obtained from cancerous prostatic tissue.</title>
        <authorList>
            <person name="Davidsson S."/>
            <person name="Bruggemann H."/>
        </authorList>
    </citation>
    <scope>NUCLEOTIDE SEQUENCE [LARGE SCALE GENOMIC DNA]</scope>
    <source>
        <strain evidence="2 3">09-9</strain>
    </source>
</reference>
<dbReference type="PROSITE" id="PS51257">
    <property type="entry name" value="PROKAR_LIPOPROTEIN"/>
    <property type="match status" value="1"/>
</dbReference>
<evidence type="ECO:0000313" key="1">
    <source>
        <dbReference type="EMBL" id="AXM06243.1"/>
    </source>
</evidence>